<feature type="chain" id="PRO_5021311433" evidence="1">
    <location>
        <begin position="21"/>
        <end position="147"/>
    </location>
</feature>
<keyword evidence="1" id="KW-0732">Signal</keyword>
<dbReference type="AlphaFoldDB" id="A0A4Z0W8Q9"/>
<dbReference type="NCBIfam" id="NF041384">
    <property type="entry name" value="YHS_seleno_dom"/>
    <property type="match status" value="1"/>
</dbReference>
<gene>
    <name evidence="2" type="ORF">E4656_07105</name>
</gene>
<name>A0A4Z0W8Q9_9GAMM</name>
<feature type="signal peptide" evidence="1">
    <location>
        <begin position="1"/>
        <end position="20"/>
    </location>
</feature>
<comment type="caution">
    <text evidence="2">The sequence shown here is derived from an EMBL/GenBank/DDBJ whole genome shotgun (WGS) entry which is preliminary data.</text>
</comment>
<evidence type="ECO:0000256" key="1">
    <source>
        <dbReference type="SAM" id="SignalP"/>
    </source>
</evidence>
<proteinExistence type="predicted"/>
<dbReference type="EMBL" id="SRMF01000002">
    <property type="protein sequence ID" value="TGG93947.1"/>
    <property type="molecule type" value="Genomic_DNA"/>
</dbReference>
<evidence type="ECO:0000313" key="3">
    <source>
        <dbReference type="Proteomes" id="UP000297475"/>
    </source>
</evidence>
<protein>
    <submittedName>
        <fullName evidence="2">YHS domain protein</fullName>
    </submittedName>
</protein>
<organism evidence="2 3">
    <name type="scientific">Natronospirillum operosum</name>
    <dbReference type="NCBI Taxonomy" id="2759953"/>
    <lineage>
        <taxon>Bacteria</taxon>
        <taxon>Pseudomonadati</taxon>
        <taxon>Pseudomonadota</taxon>
        <taxon>Gammaproteobacteria</taxon>
        <taxon>Oceanospirillales</taxon>
        <taxon>Natronospirillaceae</taxon>
        <taxon>Natronospirillum</taxon>
    </lineage>
</organism>
<accession>A0A4Z0W8Q9</accession>
<reference evidence="2 3" key="1">
    <citation type="submission" date="2019-04" db="EMBL/GenBank/DDBJ databases">
        <title>Natronospirillum operosus gen. nov., sp. nov., a haloalkaliphilic satellite isolated from decaying biomass of laboratory culture of cyanobacterium Geitlerinema sp. and proposal of Natronospirillaceae fam. nov. and Saccharospirillaceae fam. nov.</title>
        <authorList>
            <person name="Kevbrin V."/>
            <person name="Boltyanskaya Y."/>
            <person name="Koziaeva V."/>
            <person name="Grouzdev D.S."/>
            <person name="Park M."/>
            <person name="Cho J."/>
        </authorList>
    </citation>
    <scope>NUCLEOTIDE SEQUENCE [LARGE SCALE GENOMIC DNA]</scope>
    <source>
        <strain evidence="2 3">G-116</strain>
    </source>
</reference>
<keyword evidence="3" id="KW-1185">Reference proteome</keyword>
<dbReference type="Proteomes" id="UP000297475">
    <property type="component" value="Unassembled WGS sequence"/>
</dbReference>
<evidence type="ECO:0000313" key="2">
    <source>
        <dbReference type="EMBL" id="TGG93947.1"/>
    </source>
</evidence>
<sequence>MFNRFKLALALLGLSSFSYAAGPVYTGLFSNVAIRGYDPVAYFELGEAREGSSEYSTEWNGADWHFINAEHRDRFVADPEAYAPQYGGFCAYAMADGRTARIDPEAYDIVDGRLYLNYNQRIQTRWQADRPGYIEQADRHWTELRQD</sequence>
<dbReference type="RefSeq" id="WP_135482502.1">
    <property type="nucleotide sequence ID" value="NZ_SRMF01000002.1"/>
</dbReference>
<dbReference type="OrthoDB" id="9804296at2"/>